<accession>A0ABX7P2X5</accession>
<evidence type="ECO:0008006" key="3">
    <source>
        <dbReference type="Google" id="ProtNLM"/>
    </source>
</evidence>
<dbReference type="Proteomes" id="UP000662747">
    <property type="component" value="Chromosome"/>
</dbReference>
<dbReference type="SUPFAM" id="SSF54909">
    <property type="entry name" value="Dimeric alpha+beta barrel"/>
    <property type="match status" value="1"/>
</dbReference>
<dbReference type="EMBL" id="CP071090">
    <property type="protein sequence ID" value="QSQ24813.1"/>
    <property type="molecule type" value="Genomic_DNA"/>
</dbReference>
<organism evidence="1 2">
    <name type="scientific">Pyxidicoccus parkwayensis</name>
    <dbReference type="NCBI Taxonomy" id="2813578"/>
    <lineage>
        <taxon>Bacteria</taxon>
        <taxon>Pseudomonadati</taxon>
        <taxon>Myxococcota</taxon>
        <taxon>Myxococcia</taxon>
        <taxon>Myxococcales</taxon>
        <taxon>Cystobacterineae</taxon>
        <taxon>Myxococcaceae</taxon>
        <taxon>Pyxidicoccus</taxon>
    </lineage>
</organism>
<proteinExistence type="predicted"/>
<evidence type="ECO:0000313" key="2">
    <source>
        <dbReference type="Proteomes" id="UP000662747"/>
    </source>
</evidence>
<dbReference type="RefSeq" id="WP_206726374.1">
    <property type="nucleotide sequence ID" value="NZ_CP071090.1"/>
</dbReference>
<dbReference type="InterPro" id="IPR011008">
    <property type="entry name" value="Dimeric_a/b-barrel"/>
</dbReference>
<keyword evidence="2" id="KW-1185">Reference proteome</keyword>
<evidence type="ECO:0000313" key="1">
    <source>
        <dbReference type="EMBL" id="QSQ24813.1"/>
    </source>
</evidence>
<protein>
    <recommendedName>
        <fullName evidence="3">Antibiotic biosynthesis monooxygenase</fullName>
    </recommendedName>
</protein>
<reference evidence="1 2" key="1">
    <citation type="submission" date="2021-02" db="EMBL/GenBank/DDBJ databases">
        <title>De Novo genome assembly of isolated myxobacteria.</title>
        <authorList>
            <person name="Stevens D.C."/>
        </authorList>
    </citation>
    <scope>NUCLEOTIDE SEQUENCE [LARGE SCALE GENOMIC DNA]</scope>
    <source>
        <strain evidence="2">SCPEA02</strain>
    </source>
</reference>
<gene>
    <name evidence="1" type="ORF">JY651_07685</name>
</gene>
<name>A0ABX7P2X5_9BACT</name>
<sequence length="107" mass="12173">MLARTWRGVTKAADADAYLAYLEQTGLKNYRATPGNLGAYCLRRIDNGRAEFLLVTLWESMDAIRRFAGESPDRAVFYPEDERYLIDKDLHVTHYEVPFASVPGARS</sequence>